<keyword evidence="2" id="KW-0812">Transmembrane</keyword>
<feature type="region of interest" description="Disordered" evidence="1">
    <location>
        <begin position="1"/>
        <end position="31"/>
    </location>
</feature>
<keyword evidence="2" id="KW-0472">Membrane</keyword>
<feature type="transmembrane region" description="Helical" evidence="2">
    <location>
        <begin position="35"/>
        <end position="58"/>
    </location>
</feature>
<organism evidence="3 4">
    <name type="scientific">Candidatus Niyogibacteria bacterium CG10_big_fil_rev_8_21_14_0_10_42_19</name>
    <dbReference type="NCBI Taxonomy" id="1974725"/>
    <lineage>
        <taxon>Bacteria</taxon>
        <taxon>Candidatus Niyogiibacteriota</taxon>
    </lineage>
</organism>
<proteinExistence type="predicted"/>
<dbReference type="EMBL" id="PFCN01000026">
    <property type="protein sequence ID" value="PIR70320.1"/>
    <property type="molecule type" value="Genomic_DNA"/>
</dbReference>
<feature type="transmembrane region" description="Helical" evidence="2">
    <location>
        <begin position="64"/>
        <end position="91"/>
    </location>
</feature>
<protein>
    <submittedName>
        <fullName evidence="3">Uncharacterized protein</fullName>
    </submittedName>
</protein>
<accession>A0A2H0TFK0</accession>
<evidence type="ECO:0000313" key="4">
    <source>
        <dbReference type="Proteomes" id="UP000229383"/>
    </source>
</evidence>
<gene>
    <name evidence="3" type="ORF">COU46_02140</name>
</gene>
<evidence type="ECO:0000313" key="3">
    <source>
        <dbReference type="EMBL" id="PIR70320.1"/>
    </source>
</evidence>
<comment type="caution">
    <text evidence="3">The sequence shown here is derived from an EMBL/GenBank/DDBJ whole genome shotgun (WGS) entry which is preliminary data.</text>
</comment>
<evidence type="ECO:0000256" key="1">
    <source>
        <dbReference type="SAM" id="MobiDB-lite"/>
    </source>
</evidence>
<evidence type="ECO:0000256" key="2">
    <source>
        <dbReference type="SAM" id="Phobius"/>
    </source>
</evidence>
<keyword evidence="2" id="KW-1133">Transmembrane helix</keyword>
<reference evidence="4" key="1">
    <citation type="submission" date="2017-09" db="EMBL/GenBank/DDBJ databases">
        <title>Depth-based differentiation of microbial function through sediment-hosted aquifers and enrichment of novel symbionts in the deep terrestrial subsurface.</title>
        <authorList>
            <person name="Probst A.J."/>
            <person name="Ladd B."/>
            <person name="Jarett J.K."/>
            <person name="Geller-Mcgrath D.E."/>
            <person name="Sieber C.M.K."/>
            <person name="Emerson J.B."/>
            <person name="Anantharaman K."/>
            <person name="Thomas B.C."/>
            <person name="Malmstrom R."/>
            <person name="Stieglmeier M."/>
            <person name="Klingl A."/>
            <person name="Woyke T."/>
            <person name="Ryan C.M."/>
            <person name="Banfield J.F."/>
        </authorList>
    </citation>
    <scope>NUCLEOTIDE SEQUENCE [LARGE SCALE GENOMIC DNA]</scope>
</reference>
<sequence>MAIASDITSEDQRQMGLAQARNRSRKQSMIDDKPTISGGLPVHISILEAFLVLFIVGIADFLDYLIIGSIPIIGDIIDLAAWMFVGMWMLLRPVQKPFGAMYAGIIEFIPVIGDLPPTWVGIVVVSIIYNNMLSKKSAGQIQSTLNRLKKLKK</sequence>
<name>A0A2H0TFK0_9BACT</name>
<dbReference type="Proteomes" id="UP000229383">
    <property type="component" value="Unassembled WGS sequence"/>
</dbReference>
<dbReference type="AlphaFoldDB" id="A0A2H0TFK0"/>